<feature type="domain" description="Glycosyltransferase 2-like" evidence="1">
    <location>
        <begin position="7"/>
        <end position="110"/>
    </location>
</feature>
<dbReference type="InterPro" id="IPR050834">
    <property type="entry name" value="Glycosyltransf_2"/>
</dbReference>
<proteinExistence type="predicted"/>
<dbReference type="Proteomes" id="UP001149140">
    <property type="component" value="Unassembled WGS sequence"/>
</dbReference>
<dbReference type="RefSeq" id="WP_270043972.1">
    <property type="nucleotide sequence ID" value="NZ_JAPDOD010000037.1"/>
</dbReference>
<dbReference type="InterPro" id="IPR029044">
    <property type="entry name" value="Nucleotide-diphossugar_trans"/>
</dbReference>
<dbReference type="SUPFAM" id="SSF53448">
    <property type="entry name" value="Nucleotide-diphospho-sugar transferases"/>
    <property type="match status" value="1"/>
</dbReference>
<dbReference type="CDD" id="cd00761">
    <property type="entry name" value="Glyco_tranf_GTA_type"/>
    <property type="match status" value="1"/>
</dbReference>
<dbReference type="Gene3D" id="3.90.550.10">
    <property type="entry name" value="Spore Coat Polysaccharide Biosynthesis Protein SpsA, Chain A"/>
    <property type="match status" value="1"/>
</dbReference>
<dbReference type="Pfam" id="PF00535">
    <property type="entry name" value="Glycos_transf_2"/>
    <property type="match status" value="1"/>
</dbReference>
<dbReference type="AlphaFoldDB" id="A0A9X3MX93"/>
<sequence length="390" mass="43338">MTAPRFSVLLPTRNGGEQVEGAIRSVLESSREDIELVVSDNASTDATPDILAQFADDPRLRAVRQTEGLDVTENWNACLALSRGERIMLIGDDDRLLPGYFERADEQLERWDAPDVLTYGAVAFAAPGFVEGSVAHYADPCWEVENELPDDGLFTPALRRGVIADQFRFRFPFLLNMQTALVTREAIGRLRDGVFKRPFPDFYGLTALMLVADRWALSSERLVVIGVSPKSFGRTIHTPDKQAGGNAYLGIAPSFTGRLPGSEIFNGHVETLLALLADYPDLLADTRIDRREYVISQANTWWTQYRVGTLPGGEAAARLRELSRRDWLLLGEALLPRLRPAAVARQLRAGTGDPVQELWPGMRPVPETGDLDEFRAWFTAETRAPAKTAR</sequence>
<protein>
    <submittedName>
        <fullName evidence="2">Glycosyltransferase family 2 protein</fullName>
    </submittedName>
</protein>
<organism evidence="2 3">
    <name type="scientific">Solirubrobacter ginsenosidimutans</name>
    <dbReference type="NCBI Taxonomy" id="490573"/>
    <lineage>
        <taxon>Bacteria</taxon>
        <taxon>Bacillati</taxon>
        <taxon>Actinomycetota</taxon>
        <taxon>Thermoleophilia</taxon>
        <taxon>Solirubrobacterales</taxon>
        <taxon>Solirubrobacteraceae</taxon>
        <taxon>Solirubrobacter</taxon>
    </lineage>
</organism>
<dbReference type="PANTHER" id="PTHR43685">
    <property type="entry name" value="GLYCOSYLTRANSFERASE"/>
    <property type="match status" value="1"/>
</dbReference>
<gene>
    <name evidence="2" type="ORF">OM076_30920</name>
</gene>
<evidence type="ECO:0000313" key="2">
    <source>
        <dbReference type="EMBL" id="MDA0164721.1"/>
    </source>
</evidence>
<name>A0A9X3MX93_9ACTN</name>
<reference evidence="2" key="1">
    <citation type="submission" date="2022-10" db="EMBL/GenBank/DDBJ databases">
        <title>The WGS of Solirubrobacter ginsenosidimutans DSM 21036.</title>
        <authorList>
            <person name="Jiang Z."/>
        </authorList>
    </citation>
    <scope>NUCLEOTIDE SEQUENCE</scope>
    <source>
        <strain evidence="2">DSM 21036</strain>
    </source>
</reference>
<keyword evidence="3" id="KW-1185">Reference proteome</keyword>
<accession>A0A9X3MX93</accession>
<dbReference type="PANTHER" id="PTHR43685:SF11">
    <property type="entry name" value="GLYCOSYLTRANSFERASE TAGX-RELATED"/>
    <property type="match status" value="1"/>
</dbReference>
<evidence type="ECO:0000259" key="1">
    <source>
        <dbReference type="Pfam" id="PF00535"/>
    </source>
</evidence>
<evidence type="ECO:0000313" key="3">
    <source>
        <dbReference type="Proteomes" id="UP001149140"/>
    </source>
</evidence>
<comment type="caution">
    <text evidence="2">The sequence shown here is derived from an EMBL/GenBank/DDBJ whole genome shotgun (WGS) entry which is preliminary data.</text>
</comment>
<dbReference type="EMBL" id="JAPDOD010000037">
    <property type="protein sequence ID" value="MDA0164721.1"/>
    <property type="molecule type" value="Genomic_DNA"/>
</dbReference>
<dbReference type="InterPro" id="IPR001173">
    <property type="entry name" value="Glyco_trans_2-like"/>
</dbReference>